<dbReference type="Gene3D" id="1.20.1070.10">
    <property type="entry name" value="Rhodopsin 7-helix transmembrane proteins"/>
    <property type="match status" value="1"/>
</dbReference>
<feature type="transmembrane region" description="Helical" evidence="6">
    <location>
        <begin position="187"/>
        <end position="212"/>
    </location>
</feature>
<sequence>MSQPDFLPIPSSQMGGAITVNVFALLSTLALVSVALRVIWLAIQRYWFKRIEKPQEYVFFDTQLGQYAACLIIAMMFNTIAGIIGMPWLFMRGVTEGNICRSQALVMQIGNISAGYFTVTIAVHTFCSLVLRRRQSAAICRSIIALGWSLALFIAAAPFLIRDSAGYVYGADGLACGVRSIFPRLQFLFHLLPILIASTLGAVLYSLIYLVLRGTLAIKGGLKVTLNPHERWRNGEGLGENYHRFVARVARSMLWYPVAYIALLVPYSTMRLLIISGFDVPFEAVIFAFVCWYLLGVVDVLLLYNTFRVLGPAFDGGHSSASKDIEGSAPASPNEKYSPSIEEKVDMYRTQGTFPSRNVSVRSNWSASAKSTQNLIQHERSISDLSILTRPTPAAAIIGRSITPASDYNWVVSSPMPVTSPTTGGREKIISREASYSSTGLPAPPRRIRSLRSTTQQDTLSRQPSTRIDEESLYGEEWVSREGSTRTFGQYDSPRVPSWSSEELGRLGRSPRPLLTSVSTSFPRQVSPRSPPQSATPFFERDRTRAIGGSSPSPASSPTNRHRPLLLGRGNGSISSIQSGTGSARVSPSF</sequence>
<evidence type="ECO:0000256" key="1">
    <source>
        <dbReference type="ARBA" id="ARBA00004141"/>
    </source>
</evidence>
<feature type="region of interest" description="Disordered" evidence="5">
    <location>
        <begin position="418"/>
        <end position="590"/>
    </location>
</feature>
<feature type="transmembrane region" description="Helical" evidence="6">
    <location>
        <begin position="284"/>
        <end position="304"/>
    </location>
</feature>
<dbReference type="Proteomes" id="UP000467700">
    <property type="component" value="Unassembled WGS sequence"/>
</dbReference>
<keyword evidence="8" id="KW-1185">Reference proteome</keyword>
<gene>
    <name evidence="7" type="ORF">AAE3_LOCUS9256</name>
</gene>
<accession>A0A8S0X4G5</accession>
<comment type="caution">
    <text evidence="7">The sequence shown here is derived from an EMBL/GenBank/DDBJ whole genome shotgun (WGS) entry which is preliminary data.</text>
</comment>
<evidence type="ECO:0000256" key="6">
    <source>
        <dbReference type="SAM" id="Phobius"/>
    </source>
</evidence>
<keyword evidence="3 6" id="KW-1133">Transmembrane helix</keyword>
<evidence type="ECO:0000313" key="8">
    <source>
        <dbReference type="Proteomes" id="UP000467700"/>
    </source>
</evidence>
<feature type="compositionally biased region" description="Low complexity" evidence="5">
    <location>
        <begin position="572"/>
        <end position="583"/>
    </location>
</feature>
<dbReference type="PANTHER" id="PTHR23112:SF37">
    <property type="entry name" value="G PROTEIN-COUPLED RECEPTOR GPR1"/>
    <property type="match status" value="1"/>
</dbReference>
<evidence type="ECO:0000256" key="2">
    <source>
        <dbReference type="ARBA" id="ARBA00022692"/>
    </source>
</evidence>
<dbReference type="GO" id="GO:0007189">
    <property type="term" value="P:adenylate cyclase-activating G protein-coupled receptor signaling pathway"/>
    <property type="evidence" value="ECO:0007669"/>
    <property type="project" value="TreeGrafter"/>
</dbReference>
<evidence type="ECO:0000256" key="5">
    <source>
        <dbReference type="SAM" id="MobiDB-lite"/>
    </source>
</evidence>
<evidence type="ECO:0000313" key="7">
    <source>
        <dbReference type="EMBL" id="CAA7266912.1"/>
    </source>
</evidence>
<organism evidence="7 8">
    <name type="scientific">Cyclocybe aegerita</name>
    <name type="common">Black poplar mushroom</name>
    <name type="synonym">Agrocybe aegerita</name>
    <dbReference type="NCBI Taxonomy" id="1973307"/>
    <lineage>
        <taxon>Eukaryota</taxon>
        <taxon>Fungi</taxon>
        <taxon>Dikarya</taxon>
        <taxon>Basidiomycota</taxon>
        <taxon>Agaricomycotina</taxon>
        <taxon>Agaricomycetes</taxon>
        <taxon>Agaricomycetidae</taxon>
        <taxon>Agaricales</taxon>
        <taxon>Agaricineae</taxon>
        <taxon>Bolbitiaceae</taxon>
        <taxon>Cyclocybe</taxon>
    </lineage>
</organism>
<evidence type="ECO:0000256" key="3">
    <source>
        <dbReference type="ARBA" id="ARBA00022989"/>
    </source>
</evidence>
<dbReference type="GO" id="GO:0004930">
    <property type="term" value="F:G protein-coupled receptor activity"/>
    <property type="evidence" value="ECO:0007669"/>
    <property type="project" value="TreeGrafter"/>
</dbReference>
<feature type="transmembrane region" description="Helical" evidence="6">
    <location>
        <begin position="143"/>
        <end position="161"/>
    </location>
</feature>
<dbReference type="AlphaFoldDB" id="A0A8S0X4G5"/>
<feature type="transmembrane region" description="Helical" evidence="6">
    <location>
        <begin position="64"/>
        <end position="89"/>
    </location>
</feature>
<feature type="compositionally biased region" description="Low complexity" evidence="5">
    <location>
        <begin position="507"/>
        <end position="528"/>
    </location>
</feature>
<feature type="transmembrane region" description="Helical" evidence="6">
    <location>
        <begin position="109"/>
        <end position="131"/>
    </location>
</feature>
<dbReference type="PANTHER" id="PTHR23112">
    <property type="entry name" value="G PROTEIN-COUPLED RECEPTOR 157-RELATED"/>
    <property type="match status" value="1"/>
</dbReference>
<dbReference type="EMBL" id="CACVBS010000057">
    <property type="protein sequence ID" value="CAA7266912.1"/>
    <property type="molecule type" value="Genomic_DNA"/>
</dbReference>
<name>A0A8S0X4G5_CYCAE</name>
<dbReference type="SUPFAM" id="SSF81321">
    <property type="entry name" value="Family A G protein-coupled receptor-like"/>
    <property type="match status" value="1"/>
</dbReference>
<reference evidence="7 8" key="1">
    <citation type="submission" date="2020-01" db="EMBL/GenBank/DDBJ databases">
        <authorList>
            <person name="Gupta K D."/>
        </authorList>
    </citation>
    <scope>NUCLEOTIDE SEQUENCE [LARGE SCALE GENOMIC DNA]</scope>
</reference>
<dbReference type="OrthoDB" id="100006at2759"/>
<feature type="transmembrane region" description="Helical" evidence="6">
    <location>
        <begin position="20"/>
        <end position="43"/>
    </location>
</feature>
<evidence type="ECO:0008006" key="9">
    <source>
        <dbReference type="Google" id="ProtNLM"/>
    </source>
</evidence>
<keyword evidence="2 6" id="KW-0812">Transmembrane</keyword>
<keyword evidence="4 6" id="KW-0472">Membrane</keyword>
<dbReference type="CDD" id="cd00637">
    <property type="entry name" value="7tm_classA_rhodopsin-like"/>
    <property type="match status" value="1"/>
</dbReference>
<proteinExistence type="predicted"/>
<comment type="subcellular location">
    <subcellularLocation>
        <location evidence="1">Membrane</location>
        <topology evidence="1">Multi-pass membrane protein</topology>
    </subcellularLocation>
</comment>
<protein>
    <recommendedName>
        <fullName evidence="9">G-protein coupled receptors family 1 profile domain-containing protein</fullName>
    </recommendedName>
</protein>
<feature type="transmembrane region" description="Helical" evidence="6">
    <location>
        <begin position="254"/>
        <end position="278"/>
    </location>
</feature>
<feature type="compositionally biased region" description="Polar residues" evidence="5">
    <location>
        <begin position="451"/>
        <end position="466"/>
    </location>
</feature>
<dbReference type="GO" id="GO:0005886">
    <property type="term" value="C:plasma membrane"/>
    <property type="evidence" value="ECO:0007669"/>
    <property type="project" value="TreeGrafter"/>
</dbReference>
<evidence type="ECO:0000256" key="4">
    <source>
        <dbReference type="ARBA" id="ARBA00023136"/>
    </source>
</evidence>